<feature type="non-terminal residue" evidence="1">
    <location>
        <position position="1"/>
    </location>
</feature>
<proteinExistence type="predicted"/>
<reference evidence="1" key="1">
    <citation type="submission" date="2019-03" db="EMBL/GenBank/DDBJ databases">
        <title>Single cell metagenomics reveals metabolic interactions within the superorganism composed of flagellate Streblomastix strix and complex community of Bacteroidetes bacteria on its surface.</title>
        <authorList>
            <person name="Treitli S.C."/>
            <person name="Kolisko M."/>
            <person name="Husnik F."/>
            <person name="Keeling P."/>
            <person name="Hampl V."/>
        </authorList>
    </citation>
    <scope>NUCLEOTIDE SEQUENCE</scope>
    <source>
        <strain evidence="1">STM</strain>
    </source>
</reference>
<accession>A0A5J4PQ27</accession>
<dbReference type="AlphaFoldDB" id="A0A5J4PQ27"/>
<protein>
    <submittedName>
        <fullName evidence="1">Uncharacterized protein</fullName>
    </submittedName>
</protein>
<comment type="caution">
    <text evidence="1">The sequence shown here is derived from an EMBL/GenBank/DDBJ whole genome shotgun (WGS) entry which is preliminary data.</text>
</comment>
<name>A0A5J4PQ27_9ZZZZ</name>
<organism evidence="1">
    <name type="scientific">termite gut metagenome</name>
    <dbReference type="NCBI Taxonomy" id="433724"/>
    <lineage>
        <taxon>unclassified sequences</taxon>
        <taxon>metagenomes</taxon>
        <taxon>organismal metagenomes</taxon>
    </lineage>
</organism>
<dbReference type="EMBL" id="SNRY01006860">
    <property type="protein sequence ID" value="KAA6311617.1"/>
    <property type="molecule type" value="Genomic_DNA"/>
</dbReference>
<evidence type="ECO:0000313" key="1">
    <source>
        <dbReference type="EMBL" id="KAA6311617.1"/>
    </source>
</evidence>
<sequence>FLGFWSNLVKNGQEMGNFLQVVFFCKSVPIGVLKTKRV</sequence>
<gene>
    <name evidence="1" type="ORF">EZS27_037291</name>
</gene>